<keyword evidence="2" id="KW-1185">Reference proteome</keyword>
<proteinExistence type="predicted"/>
<dbReference type="EMBL" id="CP045226">
    <property type="protein sequence ID" value="QFS47437.1"/>
    <property type="molecule type" value="Genomic_DNA"/>
</dbReference>
<dbReference type="AlphaFoldDB" id="A0A5P8W3V3"/>
<name>A0A5P8W3V3_9NOSO</name>
<dbReference type="KEGG" id="nsh:GXM_04929"/>
<evidence type="ECO:0000313" key="1">
    <source>
        <dbReference type="EMBL" id="QFS47437.1"/>
    </source>
</evidence>
<sequence>MLLELENHPIGFFSKINGSQSGGSKRYLGSLYPNSASGDVI</sequence>
<evidence type="ECO:0000313" key="2">
    <source>
        <dbReference type="Proteomes" id="UP000326678"/>
    </source>
</evidence>
<dbReference type="Proteomes" id="UP000326678">
    <property type="component" value="Chromosome Gxm1"/>
</dbReference>
<gene>
    <name evidence="1" type="ORF">GXM_04929</name>
</gene>
<accession>A0A5P8W3V3</accession>
<organism evidence="1 2">
    <name type="scientific">Nostoc sphaeroides CCNUC1</name>
    <dbReference type="NCBI Taxonomy" id="2653204"/>
    <lineage>
        <taxon>Bacteria</taxon>
        <taxon>Bacillati</taxon>
        <taxon>Cyanobacteriota</taxon>
        <taxon>Cyanophyceae</taxon>
        <taxon>Nostocales</taxon>
        <taxon>Nostocaceae</taxon>
        <taxon>Nostoc</taxon>
    </lineage>
</organism>
<protein>
    <submittedName>
        <fullName evidence="1">Uncharacterized protein</fullName>
    </submittedName>
</protein>
<reference evidence="1 2" key="1">
    <citation type="submission" date="2019-10" db="EMBL/GenBank/DDBJ databases">
        <title>Genomic and transcriptomic insights into the perfect genentic adaptation of a filamentous nitrogen-fixing cyanobacterium to rice fields.</title>
        <authorList>
            <person name="Chen Z."/>
        </authorList>
    </citation>
    <scope>NUCLEOTIDE SEQUENCE [LARGE SCALE GENOMIC DNA]</scope>
    <source>
        <strain evidence="1">CCNUC1</strain>
    </source>
</reference>